<dbReference type="EMBL" id="JWZT01002512">
    <property type="protein sequence ID" value="KII69217.1"/>
    <property type="molecule type" value="Genomic_DNA"/>
</dbReference>
<proteinExistence type="predicted"/>
<gene>
    <name evidence="1" type="ORF">RF11_10273</name>
</gene>
<organism evidence="1 2">
    <name type="scientific">Thelohanellus kitauei</name>
    <name type="common">Myxosporean</name>
    <dbReference type="NCBI Taxonomy" id="669202"/>
    <lineage>
        <taxon>Eukaryota</taxon>
        <taxon>Metazoa</taxon>
        <taxon>Cnidaria</taxon>
        <taxon>Myxozoa</taxon>
        <taxon>Myxosporea</taxon>
        <taxon>Bivalvulida</taxon>
        <taxon>Platysporina</taxon>
        <taxon>Myxobolidae</taxon>
        <taxon>Thelohanellus</taxon>
    </lineage>
</organism>
<protein>
    <submittedName>
        <fullName evidence="1">Uncharacterized protein</fullName>
    </submittedName>
</protein>
<reference evidence="1 2" key="1">
    <citation type="journal article" date="2014" name="Genome Biol. Evol.">
        <title>The genome of the myxosporean Thelohanellus kitauei shows adaptations to nutrient acquisition within its fish host.</title>
        <authorList>
            <person name="Yang Y."/>
            <person name="Xiong J."/>
            <person name="Zhou Z."/>
            <person name="Huo F."/>
            <person name="Miao W."/>
            <person name="Ran C."/>
            <person name="Liu Y."/>
            <person name="Zhang J."/>
            <person name="Feng J."/>
            <person name="Wang M."/>
            <person name="Wang M."/>
            <person name="Wang L."/>
            <person name="Yao B."/>
        </authorList>
    </citation>
    <scope>NUCLEOTIDE SEQUENCE [LARGE SCALE GENOMIC DNA]</scope>
    <source>
        <strain evidence="1">Wuqing</strain>
    </source>
</reference>
<dbReference type="OrthoDB" id="10047020at2759"/>
<dbReference type="Proteomes" id="UP000031668">
    <property type="component" value="Unassembled WGS sequence"/>
</dbReference>
<evidence type="ECO:0000313" key="2">
    <source>
        <dbReference type="Proteomes" id="UP000031668"/>
    </source>
</evidence>
<comment type="caution">
    <text evidence="1">The sequence shown here is derived from an EMBL/GenBank/DDBJ whole genome shotgun (WGS) entry which is preliminary data.</text>
</comment>
<evidence type="ECO:0000313" key="1">
    <source>
        <dbReference type="EMBL" id="KII69217.1"/>
    </source>
</evidence>
<keyword evidence="2" id="KW-1185">Reference proteome</keyword>
<sequence>MALSDEIYVNQLENEKKLFLYEDIKDKYLGIINNDFITTAFSQCESYLLEDFQYWIPEDTDDEEYIIQLEVLSRIIISFNESNYLNKSATDDYLRSCMIYSRDSSDLQSDIAGDLYLPTSFLDSFDRTNRYLIPTFASLLQWIILIFEKKFIFGDINSRFHNLNFL</sequence>
<dbReference type="AlphaFoldDB" id="A0A0C2N5N2"/>
<accession>A0A0C2N5N2</accession>
<name>A0A0C2N5N2_THEKT</name>